<accession>A0A9P1CPE1</accession>
<dbReference type="EMBL" id="CAMXCT030002153">
    <property type="protein sequence ID" value="CAL4783374.1"/>
    <property type="molecule type" value="Genomic_DNA"/>
</dbReference>
<feature type="signal peptide" evidence="2">
    <location>
        <begin position="1"/>
        <end position="28"/>
    </location>
</feature>
<reference evidence="3" key="1">
    <citation type="submission" date="2022-10" db="EMBL/GenBank/DDBJ databases">
        <authorList>
            <person name="Chen Y."/>
            <person name="Dougan E. K."/>
            <person name="Chan C."/>
            <person name="Rhodes N."/>
            <person name="Thang M."/>
        </authorList>
    </citation>
    <scope>NUCLEOTIDE SEQUENCE</scope>
</reference>
<comment type="caution">
    <text evidence="3">The sequence shown here is derived from an EMBL/GenBank/DDBJ whole genome shotgun (WGS) entry which is preliminary data.</text>
</comment>
<evidence type="ECO:0000313" key="5">
    <source>
        <dbReference type="EMBL" id="CAL4783374.1"/>
    </source>
</evidence>
<dbReference type="Gene3D" id="3.40.50.1820">
    <property type="entry name" value="alpha/beta hydrolase"/>
    <property type="match status" value="1"/>
</dbReference>
<name>A0A9P1CPE1_9DINO</name>
<dbReference type="SUPFAM" id="SSF53474">
    <property type="entry name" value="alpha/beta-Hydrolases"/>
    <property type="match status" value="1"/>
</dbReference>
<evidence type="ECO:0000313" key="6">
    <source>
        <dbReference type="Proteomes" id="UP001152797"/>
    </source>
</evidence>
<evidence type="ECO:0000313" key="3">
    <source>
        <dbReference type="EMBL" id="CAI3996062.1"/>
    </source>
</evidence>
<evidence type="ECO:0000313" key="4">
    <source>
        <dbReference type="EMBL" id="CAL1149437.1"/>
    </source>
</evidence>
<dbReference type="PANTHER" id="PTHR43037">
    <property type="entry name" value="UNNAMED PRODUCT-RELATED"/>
    <property type="match status" value="1"/>
</dbReference>
<keyword evidence="6" id="KW-1185">Reference proteome</keyword>
<dbReference type="InterPro" id="IPR050955">
    <property type="entry name" value="Plant_Biomass_Hydrol_Est"/>
</dbReference>
<gene>
    <name evidence="3" type="ORF">C1SCF055_LOCUS22567</name>
</gene>
<evidence type="ECO:0000256" key="2">
    <source>
        <dbReference type="SAM" id="SignalP"/>
    </source>
</evidence>
<dbReference type="PANTHER" id="PTHR43037:SF4">
    <property type="entry name" value="PEPTIDASE S9 PROLYL OLIGOPEPTIDASE CATALYTIC DOMAIN-CONTAINING PROTEIN"/>
    <property type="match status" value="1"/>
</dbReference>
<dbReference type="EMBL" id="CAMXCT020002153">
    <property type="protein sequence ID" value="CAL1149437.1"/>
    <property type="molecule type" value="Genomic_DNA"/>
</dbReference>
<organism evidence="3">
    <name type="scientific">Cladocopium goreaui</name>
    <dbReference type="NCBI Taxonomy" id="2562237"/>
    <lineage>
        <taxon>Eukaryota</taxon>
        <taxon>Sar</taxon>
        <taxon>Alveolata</taxon>
        <taxon>Dinophyceae</taxon>
        <taxon>Suessiales</taxon>
        <taxon>Symbiodiniaceae</taxon>
        <taxon>Cladocopium</taxon>
    </lineage>
</organism>
<proteinExistence type="predicted"/>
<evidence type="ECO:0000256" key="1">
    <source>
        <dbReference type="ARBA" id="ARBA00022729"/>
    </source>
</evidence>
<dbReference type="EMBL" id="CAMXCT010002153">
    <property type="protein sequence ID" value="CAI3996062.1"/>
    <property type="molecule type" value="Genomic_DNA"/>
</dbReference>
<dbReference type="OrthoDB" id="449091at2759"/>
<dbReference type="InterPro" id="IPR029058">
    <property type="entry name" value="AB_hydrolase_fold"/>
</dbReference>
<reference evidence="4" key="2">
    <citation type="submission" date="2024-04" db="EMBL/GenBank/DDBJ databases">
        <authorList>
            <person name="Chen Y."/>
            <person name="Shah S."/>
            <person name="Dougan E. K."/>
            <person name="Thang M."/>
            <person name="Chan C."/>
        </authorList>
    </citation>
    <scope>NUCLEOTIDE SEQUENCE [LARGE SCALE GENOMIC DNA]</scope>
</reference>
<dbReference type="AlphaFoldDB" id="A0A9P1CPE1"/>
<keyword evidence="1 2" id="KW-0732">Signal</keyword>
<sequence>MSHAIGHVTWRAACGLVLLACLVPCASAAAVKKWSVLGPFVIGKNELDGEAWRSSNSSELGGAALKKFVAQSGGSVAVSWPEVDWQSLVNGVGGHEILEWQARAVGGFKTDGSNVHISCQGVTSFTLDDSQSFVGDLYWAKLPAHVVKLKAGNHRISIRLRGKLQTQFACHVEKPSSKSPLLLFGDSFAALPDVISSPDVPRGIQICGDLGLGSANQDPDRWIKDLRPVLINNKFLSLAPEQPRLHLAPGQITRASVRLEVLPDVGPCKDEVFVDVAFEGMLGEERSRSEALRLRLKCRDVTRQSFVFTFQDADGSLQHAAAVLPWDTEKSPCKGACPVLVTLSGTSITARDSADAYKMKFNDKDPEYRFGIEGAWLLAPTRHGAHNWEGPGRRTALSALAALPQLAQRLALPPVDASRVVVAGHSMGGHGAWLFAFAHDVLAVVSSASWLRKDQYADSNKVLLHDLATPKVEPLLQGLLRTAEAEFDVEAQAATVAHLPVLIRVGSQDRTVHPWFSRRMYRTLLSEGAKDVTLTELPGKEHWWWDTAKPNDGGAVNDPEIRNFLKRVLDKEKSPSSLRWRSVVFGSVGGTLRHGLRVRALARPERRAEVSVELPEKGPAVLATSNVVQLQWQRSKEWQGVQQVLLDGQLQSLPQEAVFHQVQWCLDFGTWKVCDFAVAQRHQRHPNQAGPMREIYSAPLCGVSADEEGEKALQFFGNMLVMTGHGVIRLLSSQEVEVHGGQVTAPASCENLLVVGAPENAVVAALLANSPMAFDSSMLSLGGCSWLRGENLAALSLLPWKASAKEPRLALVATGTSRSAAEALTMLSTPTIPPMARQPLTHLLPDYVVLDVEETRRHGPGGYLAAGFWSNDWQRLPSAYERCTPRGDRGTQHRSHRVAEEL</sequence>
<dbReference type="Proteomes" id="UP001152797">
    <property type="component" value="Unassembled WGS sequence"/>
</dbReference>
<protein>
    <submittedName>
        <fullName evidence="5">Uncharacterized secreted protein ARB_06907-like</fullName>
    </submittedName>
</protein>
<feature type="chain" id="PRO_5043270659" evidence="2">
    <location>
        <begin position="29"/>
        <end position="902"/>
    </location>
</feature>